<organism evidence="9 10">
    <name type="scientific">Roseburia amylophila</name>
    <dbReference type="NCBI Taxonomy" id="2981794"/>
    <lineage>
        <taxon>Bacteria</taxon>
        <taxon>Bacillati</taxon>
        <taxon>Bacillota</taxon>
        <taxon>Clostridia</taxon>
        <taxon>Lachnospirales</taxon>
        <taxon>Lachnospiraceae</taxon>
        <taxon>Roseburia</taxon>
    </lineage>
</organism>
<dbReference type="GO" id="GO:0022857">
    <property type="term" value="F:transmembrane transporter activity"/>
    <property type="evidence" value="ECO:0007669"/>
    <property type="project" value="InterPro"/>
</dbReference>
<feature type="transmembrane region" description="Helical" evidence="7">
    <location>
        <begin position="378"/>
        <end position="403"/>
    </location>
</feature>
<keyword evidence="2" id="KW-0813">Transport</keyword>
<evidence type="ECO:0000256" key="4">
    <source>
        <dbReference type="ARBA" id="ARBA00022692"/>
    </source>
</evidence>
<evidence type="ECO:0000313" key="9">
    <source>
        <dbReference type="EMBL" id="MCC2242346.1"/>
    </source>
</evidence>
<keyword evidence="6 7" id="KW-0472">Membrane</keyword>
<dbReference type="SUPFAM" id="SSF103473">
    <property type="entry name" value="MFS general substrate transporter"/>
    <property type="match status" value="1"/>
</dbReference>
<comment type="subcellular location">
    <subcellularLocation>
        <location evidence="1">Cell membrane</location>
        <topology evidence="1">Multi-pass membrane protein</topology>
    </subcellularLocation>
</comment>
<feature type="transmembrane region" description="Helical" evidence="7">
    <location>
        <begin position="12"/>
        <end position="30"/>
    </location>
</feature>
<dbReference type="RefSeq" id="WP_227710197.1">
    <property type="nucleotide sequence ID" value="NZ_JAJEQW010000008.1"/>
</dbReference>
<feature type="transmembrane region" description="Helical" evidence="7">
    <location>
        <begin position="241"/>
        <end position="264"/>
    </location>
</feature>
<feature type="transmembrane region" description="Helical" evidence="7">
    <location>
        <begin position="285"/>
        <end position="303"/>
    </location>
</feature>
<feature type="transmembrane region" description="Helical" evidence="7">
    <location>
        <begin position="171"/>
        <end position="193"/>
    </location>
</feature>
<evidence type="ECO:0000256" key="2">
    <source>
        <dbReference type="ARBA" id="ARBA00022448"/>
    </source>
</evidence>
<feature type="transmembrane region" description="Helical" evidence="7">
    <location>
        <begin position="309"/>
        <end position="327"/>
    </location>
</feature>
<dbReference type="Pfam" id="PF07690">
    <property type="entry name" value="MFS_1"/>
    <property type="match status" value="1"/>
</dbReference>
<dbReference type="PROSITE" id="PS50850">
    <property type="entry name" value="MFS"/>
    <property type="match status" value="1"/>
</dbReference>
<sequence length="413" mass="45034">MSDAKSNKMTKWIGFIILTLAAGLIYRVPYLKTVFYDNMVSDFGLTNTQIGLLMTVYSLTKTILYIPGGILADKFDNRKMLLGSTGLLAILTFWYATSPGFAVLRVIYFFLAISNVLFWVSFVKAVRLFGSEDEQGSVFGYSEGIRAVAGLIINFAALGILGVYISSTCPLRYVLIFYGIVYVIMGVFMFFLLPHDDKKENVATSFKDYINVLKVPSVWLVAILVLCAYSVQVAAEYTTTYLTTVFGMSAVVAGIVATIRSYGIGIFSAPIIGKVSDKVGSYTKTLIGLFVIEIIFGIALIAIPGKPNFLILAIVVVLALATVYYAVRGVYYATMGEAGVPVAMTGTATGIISVIGYLPDSYENTILGNFLDKYAAVGFNYVFGTIVVFALLGICVCCIIRFVGKRKKTQTEK</sequence>
<evidence type="ECO:0000256" key="6">
    <source>
        <dbReference type="ARBA" id="ARBA00023136"/>
    </source>
</evidence>
<dbReference type="EMBL" id="JAJEQW010000008">
    <property type="protein sequence ID" value="MCC2242346.1"/>
    <property type="molecule type" value="Genomic_DNA"/>
</dbReference>
<dbReference type="Proteomes" id="UP001198893">
    <property type="component" value="Unassembled WGS sequence"/>
</dbReference>
<feature type="transmembrane region" description="Helical" evidence="7">
    <location>
        <begin position="144"/>
        <end position="165"/>
    </location>
</feature>
<name>A0AAW4WC53_9FIRM</name>
<keyword evidence="4 7" id="KW-0812">Transmembrane</keyword>
<gene>
    <name evidence="9" type="ORF">LKD47_08575</name>
</gene>
<dbReference type="PANTHER" id="PTHR43124">
    <property type="entry name" value="PURINE EFFLUX PUMP PBUE"/>
    <property type="match status" value="1"/>
</dbReference>
<evidence type="ECO:0000256" key="7">
    <source>
        <dbReference type="SAM" id="Phobius"/>
    </source>
</evidence>
<comment type="caution">
    <text evidence="9">The sequence shown here is derived from an EMBL/GenBank/DDBJ whole genome shotgun (WGS) entry which is preliminary data.</text>
</comment>
<keyword evidence="5 7" id="KW-1133">Transmembrane helix</keyword>
<dbReference type="InterPro" id="IPR020846">
    <property type="entry name" value="MFS_dom"/>
</dbReference>
<reference evidence="9" key="1">
    <citation type="submission" date="2021-10" db="EMBL/GenBank/DDBJ databases">
        <title>Anaerobic single-cell dispensing facilitates the cultivation of human gut bacteria.</title>
        <authorList>
            <person name="Afrizal A."/>
        </authorList>
    </citation>
    <scope>NUCLEOTIDE SEQUENCE</scope>
    <source>
        <strain evidence="9">CLA-AA-H204</strain>
    </source>
</reference>
<feature type="domain" description="Major facilitator superfamily (MFS) profile" evidence="8">
    <location>
        <begin position="7"/>
        <end position="408"/>
    </location>
</feature>
<feature type="transmembrane region" description="Helical" evidence="7">
    <location>
        <begin position="102"/>
        <end position="123"/>
    </location>
</feature>
<evidence type="ECO:0000259" key="8">
    <source>
        <dbReference type="PROSITE" id="PS50850"/>
    </source>
</evidence>
<dbReference type="CDD" id="cd06174">
    <property type="entry name" value="MFS"/>
    <property type="match status" value="1"/>
</dbReference>
<feature type="transmembrane region" description="Helical" evidence="7">
    <location>
        <begin position="213"/>
        <end position="235"/>
    </location>
</feature>
<protein>
    <submittedName>
        <fullName evidence="9">MFS transporter</fullName>
    </submittedName>
</protein>
<evidence type="ECO:0000256" key="5">
    <source>
        <dbReference type="ARBA" id="ARBA00022989"/>
    </source>
</evidence>
<feature type="transmembrane region" description="Helical" evidence="7">
    <location>
        <begin position="50"/>
        <end position="68"/>
    </location>
</feature>
<dbReference type="InterPro" id="IPR050189">
    <property type="entry name" value="MFS_Efflux_Transporters"/>
</dbReference>
<dbReference type="PANTHER" id="PTHR43124:SF3">
    <property type="entry name" value="CHLORAMPHENICOL EFFLUX PUMP RV0191"/>
    <property type="match status" value="1"/>
</dbReference>
<feature type="transmembrane region" description="Helical" evidence="7">
    <location>
        <begin position="339"/>
        <end position="358"/>
    </location>
</feature>
<evidence type="ECO:0000313" key="10">
    <source>
        <dbReference type="Proteomes" id="UP001198893"/>
    </source>
</evidence>
<evidence type="ECO:0000256" key="3">
    <source>
        <dbReference type="ARBA" id="ARBA00022475"/>
    </source>
</evidence>
<accession>A0AAW4WC53</accession>
<evidence type="ECO:0000256" key="1">
    <source>
        <dbReference type="ARBA" id="ARBA00004651"/>
    </source>
</evidence>
<dbReference type="GO" id="GO:0005886">
    <property type="term" value="C:plasma membrane"/>
    <property type="evidence" value="ECO:0007669"/>
    <property type="project" value="UniProtKB-SubCell"/>
</dbReference>
<dbReference type="AlphaFoldDB" id="A0AAW4WC53"/>
<proteinExistence type="predicted"/>
<dbReference type="InterPro" id="IPR011701">
    <property type="entry name" value="MFS"/>
</dbReference>
<feature type="transmembrane region" description="Helical" evidence="7">
    <location>
        <begin position="80"/>
        <end position="96"/>
    </location>
</feature>
<dbReference type="InterPro" id="IPR036259">
    <property type="entry name" value="MFS_trans_sf"/>
</dbReference>
<dbReference type="Gene3D" id="1.20.1250.20">
    <property type="entry name" value="MFS general substrate transporter like domains"/>
    <property type="match status" value="2"/>
</dbReference>
<keyword evidence="3" id="KW-1003">Cell membrane</keyword>